<feature type="compositionally biased region" description="Polar residues" evidence="6">
    <location>
        <begin position="78"/>
        <end position="93"/>
    </location>
</feature>
<dbReference type="InterPro" id="IPR003838">
    <property type="entry name" value="ABC3_permease_C"/>
</dbReference>
<comment type="subcellular location">
    <subcellularLocation>
        <location evidence="1">Cell membrane</location>
        <topology evidence="1">Multi-pass membrane protein</topology>
    </subcellularLocation>
</comment>
<name>A0A326UEK7_THEHA</name>
<dbReference type="Pfam" id="PF02687">
    <property type="entry name" value="FtsX"/>
    <property type="match status" value="1"/>
</dbReference>
<dbReference type="Pfam" id="PF12704">
    <property type="entry name" value="MacB_PCD"/>
    <property type="match status" value="1"/>
</dbReference>
<organism evidence="10 11">
    <name type="scientific">Thermosporothrix hazakensis</name>
    <dbReference type="NCBI Taxonomy" id="644383"/>
    <lineage>
        <taxon>Bacteria</taxon>
        <taxon>Bacillati</taxon>
        <taxon>Chloroflexota</taxon>
        <taxon>Ktedonobacteria</taxon>
        <taxon>Ktedonobacterales</taxon>
        <taxon>Thermosporotrichaceae</taxon>
        <taxon>Thermosporothrix</taxon>
    </lineage>
</organism>
<reference evidence="10 11" key="1">
    <citation type="submission" date="2018-06" db="EMBL/GenBank/DDBJ databases">
        <title>Genomic Encyclopedia of Archaeal and Bacterial Type Strains, Phase II (KMG-II): from individual species to whole genera.</title>
        <authorList>
            <person name="Goeker M."/>
        </authorList>
    </citation>
    <scope>NUCLEOTIDE SEQUENCE [LARGE SCALE GENOMIC DNA]</scope>
    <source>
        <strain evidence="10 11">ATCC BAA-1881</strain>
    </source>
</reference>
<evidence type="ECO:0000256" key="5">
    <source>
        <dbReference type="ARBA" id="ARBA00023136"/>
    </source>
</evidence>
<sequence>MGVITTGLRNVIRSPFRQSLIILLLGASLMFVAAMVSLNQSAQEQLQKVRSEVGTGITITYATENETQDNERPGNPNRGENGTFNQFGQQNERTPIPQDTIDKVKKVAGVTGVEETLMRFDTDKVFATREIQTPNGSTRTIPASIYGISSGSTHFTIQGNTPTITAGRGFQTSDDTASVALMSQTLADANKLKPGSTVTLKGSKITIIGLYTSDNPRTDNSLTLPLKTMQKLYNINGVDSITAYASTYDQVDSVATNLRNALGSKYNVVTENRLFSAAINSLSSAQNTIRLALMIAIAVSAAIIIFTVFIIVRERTIEIGTLKALGASHWQVIAQFWVEVFALSILASIVATLLLVLLGPIISQQFDVSTAMTGQPPFMNGAMTASRQGRPAMGGFLQQFGNIHLASATLNTQTLLIIVGLGIGLAILTSIIPALAVARIRPAVVLRKGNN</sequence>
<keyword evidence="2" id="KW-1003">Cell membrane</keyword>
<feature type="region of interest" description="Disordered" evidence="6">
    <location>
        <begin position="63"/>
        <end position="95"/>
    </location>
</feature>
<evidence type="ECO:0000256" key="1">
    <source>
        <dbReference type="ARBA" id="ARBA00004651"/>
    </source>
</evidence>
<keyword evidence="3 7" id="KW-0812">Transmembrane</keyword>
<gene>
    <name evidence="10" type="ORF">EI42_03219</name>
</gene>
<keyword evidence="5 7" id="KW-0472">Membrane</keyword>
<dbReference type="InterPro" id="IPR025857">
    <property type="entry name" value="MacB_PCD"/>
</dbReference>
<feature type="transmembrane region" description="Helical" evidence="7">
    <location>
        <begin position="333"/>
        <end position="362"/>
    </location>
</feature>
<evidence type="ECO:0000313" key="10">
    <source>
        <dbReference type="EMBL" id="PZW28465.1"/>
    </source>
</evidence>
<evidence type="ECO:0000256" key="4">
    <source>
        <dbReference type="ARBA" id="ARBA00022989"/>
    </source>
</evidence>
<protein>
    <submittedName>
        <fullName evidence="10">MacB-like protein</fullName>
    </submittedName>
</protein>
<feature type="transmembrane region" description="Helical" evidence="7">
    <location>
        <begin position="291"/>
        <end position="312"/>
    </location>
</feature>
<dbReference type="EMBL" id="QKUF01000010">
    <property type="protein sequence ID" value="PZW28465.1"/>
    <property type="molecule type" value="Genomic_DNA"/>
</dbReference>
<comment type="caution">
    <text evidence="10">The sequence shown here is derived from an EMBL/GenBank/DDBJ whole genome shotgun (WGS) entry which is preliminary data.</text>
</comment>
<dbReference type="PANTHER" id="PTHR30572">
    <property type="entry name" value="MEMBRANE COMPONENT OF TRANSPORTER-RELATED"/>
    <property type="match status" value="1"/>
</dbReference>
<keyword evidence="11" id="KW-1185">Reference proteome</keyword>
<dbReference type="InterPro" id="IPR050250">
    <property type="entry name" value="Macrolide_Exporter_MacB"/>
</dbReference>
<evidence type="ECO:0000256" key="3">
    <source>
        <dbReference type="ARBA" id="ARBA00022692"/>
    </source>
</evidence>
<dbReference type="GO" id="GO:0005886">
    <property type="term" value="C:plasma membrane"/>
    <property type="evidence" value="ECO:0007669"/>
    <property type="project" value="UniProtKB-SubCell"/>
</dbReference>
<dbReference type="Proteomes" id="UP000248806">
    <property type="component" value="Unassembled WGS sequence"/>
</dbReference>
<evidence type="ECO:0000256" key="7">
    <source>
        <dbReference type="SAM" id="Phobius"/>
    </source>
</evidence>
<feature type="transmembrane region" description="Helical" evidence="7">
    <location>
        <begin position="415"/>
        <end position="438"/>
    </location>
</feature>
<dbReference type="RefSeq" id="WP_111323602.1">
    <property type="nucleotide sequence ID" value="NZ_BIFX01000001.1"/>
</dbReference>
<evidence type="ECO:0000256" key="2">
    <source>
        <dbReference type="ARBA" id="ARBA00022475"/>
    </source>
</evidence>
<dbReference type="AlphaFoldDB" id="A0A326UEK7"/>
<feature type="domain" description="MacB-like periplasmic core" evidence="9">
    <location>
        <begin position="20"/>
        <end position="260"/>
    </location>
</feature>
<dbReference type="PANTHER" id="PTHR30572:SF9">
    <property type="entry name" value="ABC TRANSPORTER PERMEASE PROTEIN"/>
    <property type="match status" value="1"/>
</dbReference>
<evidence type="ECO:0000313" key="11">
    <source>
        <dbReference type="Proteomes" id="UP000248806"/>
    </source>
</evidence>
<proteinExistence type="predicted"/>
<dbReference type="GO" id="GO:0022857">
    <property type="term" value="F:transmembrane transporter activity"/>
    <property type="evidence" value="ECO:0007669"/>
    <property type="project" value="TreeGrafter"/>
</dbReference>
<evidence type="ECO:0000256" key="6">
    <source>
        <dbReference type="SAM" id="MobiDB-lite"/>
    </source>
</evidence>
<feature type="transmembrane region" description="Helical" evidence="7">
    <location>
        <begin position="20"/>
        <end position="38"/>
    </location>
</feature>
<accession>A0A326UEK7</accession>
<evidence type="ECO:0000259" key="9">
    <source>
        <dbReference type="Pfam" id="PF12704"/>
    </source>
</evidence>
<evidence type="ECO:0000259" key="8">
    <source>
        <dbReference type="Pfam" id="PF02687"/>
    </source>
</evidence>
<dbReference type="OrthoDB" id="107622at2"/>
<feature type="domain" description="ABC3 transporter permease C-terminal" evidence="8">
    <location>
        <begin position="292"/>
        <end position="441"/>
    </location>
</feature>
<keyword evidence="4 7" id="KW-1133">Transmembrane helix</keyword>